<dbReference type="Pfam" id="PF07021">
    <property type="entry name" value="MetW"/>
    <property type="match status" value="1"/>
</dbReference>
<comment type="caution">
    <text evidence="1">The sequence shown here is derived from an EMBL/GenBank/DDBJ whole genome shotgun (WGS) entry which is preliminary data.</text>
</comment>
<dbReference type="RefSeq" id="WP_344798758.1">
    <property type="nucleotide sequence ID" value="NZ_BAABBN010000007.1"/>
</dbReference>
<keyword evidence="2" id="KW-1185">Reference proteome</keyword>
<accession>A0ABP7MRC5</accession>
<protein>
    <submittedName>
        <fullName evidence="1">Methionine biosynthesis protein MetW</fullName>
    </submittedName>
</protein>
<evidence type="ECO:0000313" key="1">
    <source>
        <dbReference type="EMBL" id="GAA3926909.1"/>
    </source>
</evidence>
<dbReference type="InterPro" id="IPR029063">
    <property type="entry name" value="SAM-dependent_MTases_sf"/>
</dbReference>
<dbReference type="EMBL" id="BAABBN010000007">
    <property type="protein sequence ID" value="GAA3926909.1"/>
    <property type="molecule type" value="Genomic_DNA"/>
</dbReference>
<sequence>MTDKNLRADLEIIANWISPDQQVLDLGCGQGELLSHLMTTKKIKGYGLEIEEDAITECIKKGINVVQQNLDDGLSNFEDHSVDTIVMTQALQAVKRPDLLLDEMLRVGNEAIITFPNFGHWSCRAYLMFKGRMPMSDTLPFSWYDTPNIHLCTFKDFEALCYDKEIKVLNRTVVDNDLKDNWAIRLWPNLLGQVAIYHIKKR</sequence>
<name>A0ABP7MRC5_9GAMM</name>
<organism evidence="1 2">
    <name type="scientific">Litoribacillus peritrichatus</name>
    <dbReference type="NCBI Taxonomy" id="718191"/>
    <lineage>
        <taxon>Bacteria</taxon>
        <taxon>Pseudomonadati</taxon>
        <taxon>Pseudomonadota</taxon>
        <taxon>Gammaproteobacteria</taxon>
        <taxon>Oceanospirillales</taxon>
        <taxon>Oceanospirillaceae</taxon>
        <taxon>Litoribacillus</taxon>
    </lineage>
</organism>
<dbReference type="CDD" id="cd02440">
    <property type="entry name" value="AdoMet_MTases"/>
    <property type="match status" value="1"/>
</dbReference>
<dbReference type="Proteomes" id="UP001501565">
    <property type="component" value="Unassembled WGS sequence"/>
</dbReference>
<reference evidence="2" key="1">
    <citation type="journal article" date="2019" name="Int. J. Syst. Evol. Microbiol.">
        <title>The Global Catalogue of Microorganisms (GCM) 10K type strain sequencing project: providing services to taxonomists for standard genome sequencing and annotation.</title>
        <authorList>
            <consortium name="The Broad Institute Genomics Platform"/>
            <consortium name="The Broad Institute Genome Sequencing Center for Infectious Disease"/>
            <person name="Wu L."/>
            <person name="Ma J."/>
        </authorList>
    </citation>
    <scope>NUCLEOTIDE SEQUENCE [LARGE SCALE GENOMIC DNA]</scope>
    <source>
        <strain evidence="2">JCM 17551</strain>
    </source>
</reference>
<gene>
    <name evidence="1" type="primary">metW</name>
    <name evidence="1" type="ORF">GCM10022277_23840</name>
</gene>
<dbReference type="Gene3D" id="3.40.50.150">
    <property type="entry name" value="Vaccinia Virus protein VP39"/>
    <property type="match status" value="1"/>
</dbReference>
<evidence type="ECO:0000313" key="2">
    <source>
        <dbReference type="Proteomes" id="UP001501565"/>
    </source>
</evidence>
<dbReference type="InterPro" id="IPR010743">
    <property type="entry name" value="Methionine_synth_MetW"/>
</dbReference>
<dbReference type="NCBIfam" id="TIGR02081">
    <property type="entry name" value="metW"/>
    <property type="match status" value="1"/>
</dbReference>
<proteinExistence type="predicted"/>
<dbReference type="SUPFAM" id="SSF53335">
    <property type="entry name" value="S-adenosyl-L-methionine-dependent methyltransferases"/>
    <property type="match status" value="1"/>
</dbReference>